<dbReference type="InterPro" id="IPR011990">
    <property type="entry name" value="TPR-like_helical_dom_sf"/>
</dbReference>
<dbReference type="NCBIfam" id="TIGR00756">
    <property type="entry name" value="PPR"/>
    <property type="match status" value="1"/>
</dbReference>
<protein>
    <recommendedName>
        <fullName evidence="5">Pentacotripeptide-repeat region of PRORP domain-containing protein</fullName>
    </recommendedName>
</protein>
<keyword evidence="4" id="KW-1185">Reference proteome</keyword>
<reference evidence="4" key="1">
    <citation type="journal article" date="2014" name="Science">
        <title>Ancient hybridizations among the ancestral genomes of bread wheat.</title>
        <authorList>
            <consortium name="International Wheat Genome Sequencing Consortium,"/>
            <person name="Marcussen T."/>
            <person name="Sandve S.R."/>
            <person name="Heier L."/>
            <person name="Spannagl M."/>
            <person name="Pfeifer M."/>
            <person name="Jakobsen K.S."/>
            <person name="Wulff B.B."/>
            <person name="Steuernagel B."/>
            <person name="Mayer K.F."/>
            <person name="Olsen O.A."/>
        </authorList>
    </citation>
    <scope>NUCLEOTIDE SEQUENCE [LARGE SCALE GENOMIC DNA]</scope>
    <source>
        <strain evidence="4">cv. AL8/78</strain>
    </source>
</reference>
<keyword evidence="1" id="KW-0677">Repeat</keyword>
<dbReference type="Gramene" id="AET2Gv20192700.9">
    <property type="protein sequence ID" value="AET2Gv20192700.9"/>
    <property type="gene ID" value="AET2Gv20192700"/>
</dbReference>
<reference evidence="3" key="4">
    <citation type="submission" date="2019-03" db="UniProtKB">
        <authorList>
            <consortium name="EnsemblPlants"/>
        </authorList>
    </citation>
    <scope>IDENTIFICATION</scope>
</reference>
<accession>A0A453AM27</accession>
<evidence type="ECO:0000313" key="4">
    <source>
        <dbReference type="Proteomes" id="UP000015105"/>
    </source>
</evidence>
<reference evidence="3" key="5">
    <citation type="journal article" date="2021" name="G3 (Bethesda)">
        <title>Aegilops tauschii genome assembly Aet v5.0 features greater sequence contiguity and improved annotation.</title>
        <authorList>
            <person name="Wang L."/>
            <person name="Zhu T."/>
            <person name="Rodriguez J.C."/>
            <person name="Deal K.R."/>
            <person name="Dubcovsky J."/>
            <person name="McGuire P.E."/>
            <person name="Lux T."/>
            <person name="Spannagl M."/>
            <person name="Mayer K.F.X."/>
            <person name="Baldrich P."/>
            <person name="Meyers B.C."/>
            <person name="Huo N."/>
            <person name="Gu Y.Q."/>
            <person name="Zhou H."/>
            <person name="Devos K.M."/>
            <person name="Bennetzen J.L."/>
            <person name="Unver T."/>
            <person name="Budak H."/>
            <person name="Gulick P.J."/>
            <person name="Galiba G."/>
            <person name="Kalapos B."/>
            <person name="Nelson D.R."/>
            <person name="Li P."/>
            <person name="You F.M."/>
            <person name="Luo M.C."/>
            <person name="Dvorak J."/>
        </authorList>
    </citation>
    <scope>NUCLEOTIDE SEQUENCE [LARGE SCALE GENOMIC DNA]</scope>
    <source>
        <strain evidence="3">cv. AL8/78</strain>
    </source>
</reference>
<dbReference type="AlphaFoldDB" id="A0A453AM27"/>
<name>A0A453AM27_AEGTS</name>
<dbReference type="EnsemblPlants" id="AET2Gv20192700.9">
    <property type="protein sequence ID" value="AET2Gv20192700.9"/>
    <property type="gene ID" value="AET2Gv20192700"/>
</dbReference>
<reference evidence="3" key="3">
    <citation type="journal article" date="2017" name="Nature">
        <title>Genome sequence of the progenitor of the wheat D genome Aegilops tauschii.</title>
        <authorList>
            <person name="Luo M.C."/>
            <person name="Gu Y.Q."/>
            <person name="Puiu D."/>
            <person name="Wang H."/>
            <person name="Twardziok S.O."/>
            <person name="Deal K.R."/>
            <person name="Huo N."/>
            <person name="Zhu T."/>
            <person name="Wang L."/>
            <person name="Wang Y."/>
            <person name="McGuire P.E."/>
            <person name="Liu S."/>
            <person name="Long H."/>
            <person name="Ramasamy R.K."/>
            <person name="Rodriguez J.C."/>
            <person name="Van S.L."/>
            <person name="Yuan L."/>
            <person name="Wang Z."/>
            <person name="Xia Z."/>
            <person name="Xiao L."/>
            <person name="Anderson O.D."/>
            <person name="Ouyang S."/>
            <person name="Liang Y."/>
            <person name="Zimin A.V."/>
            <person name="Pertea G."/>
            <person name="Qi P."/>
            <person name="Bennetzen J.L."/>
            <person name="Dai X."/>
            <person name="Dawson M.W."/>
            <person name="Muller H.G."/>
            <person name="Kugler K."/>
            <person name="Rivarola-Duarte L."/>
            <person name="Spannagl M."/>
            <person name="Mayer K.F.X."/>
            <person name="Lu F.H."/>
            <person name="Bevan M.W."/>
            <person name="Leroy P."/>
            <person name="Li P."/>
            <person name="You F.M."/>
            <person name="Sun Q."/>
            <person name="Liu Z."/>
            <person name="Lyons E."/>
            <person name="Wicker T."/>
            <person name="Salzberg S.L."/>
            <person name="Devos K.M."/>
            <person name="Dvorak J."/>
        </authorList>
    </citation>
    <scope>NUCLEOTIDE SEQUENCE [LARGE SCALE GENOMIC DNA]</scope>
    <source>
        <strain evidence="3">cv. AL8/78</strain>
    </source>
</reference>
<sequence>MEALDLFKDMRTQGVEPDSLTFKYLINGLLDEGRSTLAYELHTTWMPSSLYA</sequence>
<dbReference type="InterPro" id="IPR002885">
    <property type="entry name" value="PPR_rpt"/>
</dbReference>
<dbReference type="Pfam" id="PF13041">
    <property type="entry name" value="PPR_2"/>
    <property type="match status" value="1"/>
</dbReference>
<keyword evidence="2" id="KW-0809">Transit peptide</keyword>
<reference evidence="4" key="2">
    <citation type="journal article" date="2017" name="Nat. Plants">
        <title>The Aegilops tauschii genome reveals multiple impacts of transposons.</title>
        <authorList>
            <person name="Zhao G."/>
            <person name="Zou C."/>
            <person name="Li K."/>
            <person name="Wang K."/>
            <person name="Li T."/>
            <person name="Gao L."/>
            <person name="Zhang X."/>
            <person name="Wang H."/>
            <person name="Yang Z."/>
            <person name="Liu X."/>
            <person name="Jiang W."/>
            <person name="Mao L."/>
            <person name="Kong X."/>
            <person name="Jiao Y."/>
            <person name="Jia J."/>
        </authorList>
    </citation>
    <scope>NUCLEOTIDE SEQUENCE [LARGE SCALE GENOMIC DNA]</scope>
    <source>
        <strain evidence="4">cv. AL8/78</strain>
    </source>
</reference>
<organism evidence="3 4">
    <name type="scientific">Aegilops tauschii subsp. strangulata</name>
    <name type="common">Goatgrass</name>
    <dbReference type="NCBI Taxonomy" id="200361"/>
    <lineage>
        <taxon>Eukaryota</taxon>
        <taxon>Viridiplantae</taxon>
        <taxon>Streptophyta</taxon>
        <taxon>Embryophyta</taxon>
        <taxon>Tracheophyta</taxon>
        <taxon>Spermatophyta</taxon>
        <taxon>Magnoliopsida</taxon>
        <taxon>Liliopsida</taxon>
        <taxon>Poales</taxon>
        <taxon>Poaceae</taxon>
        <taxon>BOP clade</taxon>
        <taxon>Pooideae</taxon>
        <taxon>Triticodae</taxon>
        <taxon>Triticeae</taxon>
        <taxon>Triticinae</taxon>
        <taxon>Aegilops</taxon>
    </lineage>
</organism>
<dbReference type="Proteomes" id="UP000015105">
    <property type="component" value="Chromosome 2D"/>
</dbReference>
<dbReference type="Gene3D" id="1.25.40.10">
    <property type="entry name" value="Tetratricopeptide repeat domain"/>
    <property type="match status" value="1"/>
</dbReference>
<evidence type="ECO:0000256" key="1">
    <source>
        <dbReference type="ARBA" id="ARBA00022737"/>
    </source>
</evidence>
<evidence type="ECO:0000313" key="3">
    <source>
        <dbReference type="EnsemblPlants" id="AET2Gv20192700.9"/>
    </source>
</evidence>
<evidence type="ECO:0000256" key="2">
    <source>
        <dbReference type="ARBA" id="ARBA00022946"/>
    </source>
</evidence>
<proteinExistence type="predicted"/>
<evidence type="ECO:0008006" key="5">
    <source>
        <dbReference type="Google" id="ProtNLM"/>
    </source>
</evidence>